<comment type="caution">
    <text evidence="2">The sequence shown here is derived from an EMBL/GenBank/DDBJ whole genome shotgun (WGS) entry which is preliminary data.</text>
</comment>
<protein>
    <submittedName>
        <fullName evidence="2">Uncharacterized protein</fullName>
    </submittedName>
</protein>
<dbReference type="EMBL" id="AMZH03031760">
    <property type="protein sequence ID" value="RRT32504.1"/>
    <property type="molecule type" value="Genomic_DNA"/>
</dbReference>
<sequence length="94" mass="10576">MRNSLGGVSGAGRRRRRNPPKPNKREWRIDSSAEDGGNPLFWSNRWIYLRPPSPVVVCEMESPESGMLHPRRRDLPTTVDARGPALVGPDSRQS</sequence>
<evidence type="ECO:0000313" key="2">
    <source>
        <dbReference type="EMBL" id="RRT32504.1"/>
    </source>
</evidence>
<reference evidence="2 3" key="1">
    <citation type="journal article" date="2014" name="Agronomy (Basel)">
        <title>A Draft Genome Sequence for Ensete ventricosum, the Drought-Tolerant Tree Against Hunger.</title>
        <authorList>
            <person name="Harrison J."/>
            <person name="Moore K.A."/>
            <person name="Paszkiewicz K."/>
            <person name="Jones T."/>
            <person name="Grant M."/>
            <person name="Ambacheew D."/>
            <person name="Muzemil S."/>
            <person name="Studholme D.J."/>
        </authorList>
    </citation>
    <scope>NUCLEOTIDE SEQUENCE [LARGE SCALE GENOMIC DNA]</scope>
</reference>
<dbReference type="Proteomes" id="UP000287651">
    <property type="component" value="Unassembled WGS sequence"/>
</dbReference>
<name>A0A426WYW3_ENSVE</name>
<proteinExistence type="predicted"/>
<organism evidence="2 3">
    <name type="scientific">Ensete ventricosum</name>
    <name type="common">Abyssinian banana</name>
    <name type="synonym">Musa ensete</name>
    <dbReference type="NCBI Taxonomy" id="4639"/>
    <lineage>
        <taxon>Eukaryota</taxon>
        <taxon>Viridiplantae</taxon>
        <taxon>Streptophyta</taxon>
        <taxon>Embryophyta</taxon>
        <taxon>Tracheophyta</taxon>
        <taxon>Spermatophyta</taxon>
        <taxon>Magnoliopsida</taxon>
        <taxon>Liliopsida</taxon>
        <taxon>Zingiberales</taxon>
        <taxon>Musaceae</taxon>
        <taxon>Ensete</taxon>
    </lineage>
</organism>
<dbReference type="AlphaFoldDB" id="A0A426WYW3"/>
<feature type="region of interest" description="Disordered" evidence="1">
    <location>
        <begin position="1"/>
        <end position="40"/>
    </location>
</feature>
<evidence type="ECO:0000256" key="1">
    <source>
        <dbReference type="SAM" id="MobiDB-lite"/>
    </source>
</evidence>
<feature type="region of interest" description="Disordered" evidence="1">
    <location>
        <begin position="62"/>
        <end position="94"/>
    </location>
</feature>
<accession>A0A426WYW3</accession>
<gene>
    <name evidence="2" type="ORF">B296_00057941</name>
</gene>
<evidence type="ECO:0000313" key="3">
    <source>
        <dbReference type="Proteomes" id="UP000287651"/>
    </source>
</evidence>